<proteinExistence type="predicted"/>
<dbReference type="RefSeq" id="WP_262069329.1">
    <property type="nucleotide sequence ID" value="NZ_JAMXOC010000013.1"/>
</dbReference>
<evidence type="ECO:0000313" key="1">
    <source>
        <dbReference type="EMBL" id="MCP1110449.1"/>
    </source>
</evidence>
<name>A0ABT1EIZ9_9FIRM</name>
<comment type="caution">
    <text evidence="1">The sequence shown here is derived from an EMBL/GenBank/DDBJ whole genome shotgun (WGS) entry which is preliminary data.</text>
</comment>
<dbReference type="EMBL" id="JAMZFV010000013">
    <property type="protein sequence ID" value="MCP1110449.1"/>
    <property type="molecule type" value="Genomic_DNA"/>
</dbReference>
<evidence type="ECO:0000313" key="2">
    <source>
        <dbReference type="Proteomes" id="UP001523565"/>
    </source>
</evidence>
<gene>
    <name evidence="1" type="ORF">NK118_09330</name>
</gene>
<dbReference type="Proteomes" id="UP001523565">
    <property type="component" value="Unassembled WGS sequence"/>
</dbReference>
<dbReference type="Pfam" id="PF19677">
    <property type="entry name" value="DUF6179"/>
    <property type="match status" value="1"/>
</dbReference>
<reference evidence="1 2" key="1">
    <citation type="journal article" date="2022" name="Genome Biol. Evol.">
        <title>Host diet, physiology and behaviors set the stage for Lachnospiraceae cladogenesis.</title>
        <authorList>
            <person name="Vera-Ponce De Leon A."/>
            <person name="Schneider M."/>
            <person name="Jahnes B.C."/>
            <person name="Sadowski V."/>
            <person name="Camuy-Velez L.A."/>
            <person name="Duan J."/>
            <person name="Sabree Z.L."/>
        </authorList>
    </citation>
    <scope>NUCLEOTIDE SEQUENCE [LARGE SCALE GENOMIC DNA]</scope>
    <source>
        <strain evidence="1 2">PAL227</strain>
    </source>
</reference>
<dbReference type="InterPro" id="IPR045751">
    <property type="entry name" value="DUF6179"/>
</dbReference>
<keyword evidence="2" id="KW-1185">Reference proteome</keyword>
<organism evidence="1 2">
    <name type="scientific">Ohessyouella blattaphilus</name>
    <dbReference type="NCBI Taxonomy" id="2949333"/>
    <lineage>
        <taxon>Bacteria</taxon>
        <taxon>Bacillati</taxon>
        <taxon>Bacillota</taxon>
        <taxon>Clostridia</taxon>
        <taxon>Lachnospirales</taxon>
        <taxon>Lachnospiraceae</taxon>
        <taxon>Ohessyouella</taxon>
    </lineage>
</organism>
<accession>A0ABT1EIZ9</accession>
<protein>
    <submittedName>
        <fullName evidence="1">DUF6179 domain-containing protein</fullName>
    </submittedName>
</protein>
<sequence length="259" mass="30490">MVYNEEELLRLLDQVIKKSVSYESSSVTYERAQELMDGIMYHIEACGAEEGSLRDENTPLEVLYQQGLEITKKKVYRAKAVYTKIIEDFRDYGVENYRETILKGMPAFFLNYDPIYLPQNHILTLDYPPLHQVVDKRGADLILEYLEDIRAEQHFLNRFSENAIIQVLEEVSSDYRQDYMDNIVYCILRQALFCMIAGKRMESLEVDAEDKEEIEAFFAGDTKEKALAKIKRLIEMLEERLDLREGYFQSYALEFYARL</sequence>